<keyword evidence="4" id="KW-0808">Transferase</keyword>
<keyword evidence="7" id="KW-0067">ATP-binding</keyword>
<dbReference type="InterPro" id="IPR035965">
    <property type="entry name" value="PAS-like_dom_sf"/>
</dbReference>
<dbReference type="EC" id="2.7.13.3" evidence="2"/>
<dbReference type="PRINTS" id="PR00344">
    <property type="entry name" value="BCTRLSENSOR"/>
</dbReference>
<dbReference type="CDD" id="cd00082">
    <property type="entry name" value="HisKA"/>
    <property type="match status" value="1"/>
</dbReference>
<dbReference type="AlphaFoldDB" id="N0BC77"/>
<evidence type="ECO:0000256" key="5">
    <source>
        <dbReference type="ARBA" id="ARBA00022741"/>
    </source>
</evidence>
<protein>
    <recommendedName>
        <fullName evidence="2">histidine kinase</fullName>
        <ecNumber evidence="2">2.7.13.3</ecNumber>
    </recommendedName>
</protein>
<keyword evidence="6 10" id="KW-0418">Kinase</keyword>
<evidence type="ECO:0000259" key="9">
    <source>
        <dbReference type="PROSITE" id="PS50109"/>
    </source>
</evidence>
<dbReference type="EMBL" id="CP005587">
    <property type="protein sequence ID" value="AGK57735.1"/>
    <property type="molecule type" value="Genomic_DNA"/>
</dbReference>
<dbReference type="InterPro" id="IPR003594">
    <property type="entry name" value="HATPase_dom"/>
</dbReference>
<dbReference type="SUPFAM" id="SSF47384">
    <property type="entry name" value="Homodimeric domain of signal transducing histidine kinase"/>
    <property type="match status" value="1"/>
</dbReference>
<evidence type="ECO:0000256" key="1">
    <source>
        <dbReference type="ARBA" id="ARBA00000085"/>
    </source>
</evidence>
<feature type="domain" description="Histidine kinase" evidence="9">
    <location>
        <begin position="153"/>
        <end position="373"/>
    </location>
</feature>
<dbReference type="InterPro" id="IPR004358">
    <property type="entry name" value="Sig_transdc_His_kin-like_C"/>
</dbReference>
<dbReference type="InterPro" id="IPR013767">
    <property type="entry name" value="PAS_fold"/>
</dbReference>
<gene>
    <name evidence="10" type="ORF">HYPDE_30303</name>
</gene>
<keyword evidence="5" id="KW-0547">Nucleotide-binding</keyword>
<accession>N0BC77</accession>
<dbReference type="STRING" id="670307.HYPDE_30303"/>
<dbReference type="OrthoDB" id="9789238at2"/>
<dbReference type="InterPro" id="IPR005467">
    <property type="entry name" value="His_kinase_dom"/>
</dbReference>
<dbReference type="Gene3D" id="1.10.287.130">
    <property type="match status" value="1"/>
</dbReference>
<sequence>MSSKATVRKSKIEAVPPRTVDCESLLNALPHPVLVVGEDESIVFANAAAEAFFSMSASMLMRSRLSDIVAFGCPLMALVEQVQATGATINEYGIEIATPRFSGSKLVDLYGGPLPEEPRNMFLMLQQRSMAQMIERQLTHRAAARSVSGMAGVLAHEIKNPLSGIRGAAQLLEPGLSDEDRALTQLICSETDRIRTLVDRMEVFGDERPLAKEAVNIHDVLNHVRRIAEHGFGHGIRYVEDYDPSLPHVLGNRDKLVQVFLNLLKNAAEAIGNNHETGRIILQTAFRPGVRLSLPGTDTRVSLPLMIQIEDNGCGIPEHLKPHLFDPFVTTKTTGSGLGLALVAKIIADHGGIIECDSEPRRTIFRVLLPMQRSRISTLQTSREG</sequence>
<dbReference type="GO" id="GO:0005524">
    <property type="term" value="F:ATP binding"/>
    <property type="evidence" value="ECO:0007669"/>
    <property type="project" value="UniProtKB-KW"/>
</dbReference>
<dbReference type="SUPFAM" id="SSF55785">
    <property type="entry name" value="PYP-like sensor domain (PAS domain)"/>
    <property type="match status" value="1"/>
</dbReference>
<evidence type="ECO:0000256" key="2">
    <source>
        <dbReference type="ARBA" id="ARBA00012438"/>
    </source>
</evidence>
<dbReference type="RefSeq" id="WP_015597770.1">
    <property type="nucleotide sequence ID" value="NC_021172.1"/>
</dbReference>
<dbReference type="Pfam" id="PF00512">
    <property type="entry name" value="HisKA"/>
    <property type="match status" value="1"/>
</dbReference>
<dbReference type="Gene3D" id="3.30.450.20">
    <property type="entry name" value="PAS domain"/>
    <property type="match status" value="1"/>
</dbReference>
<reference evidence="10 11" key="1">
    <citation type="journal article" date="2013" name="Genome Announc.">
        <title>Genome sequences for three denitrifying bacterial strains isolated from a uranium- and nitrate-contaminated subsurface environment.</title>
        <authorList>
            <person name="Venkatramanan R."/>
            <person name="Prakash O."/>
            <person name="Woyke T."/>
            <person name="Chain P."/>
            <person name="Goodwin L.A."/>
            <person name="Watson D."/>
            <person name="Brooks S."/>
            <person name="Kostka J.E."/>
            <person name="Green S.J."/>
        </authorList>
    </citation>
    <scope>NUCLEOTIDE SEQUENCE [LARGE SCALE GENOMIC DNA]</scope>
    <source>
        <strain evidence="10 11">1NES1</strain>
    </source>
</reference>
<dbReference type="PROSITE" id="PS50109">
    <property type="entry name" value="HIS_KIN"/>
    <property type="match status" value="1"/>
</dbReference>
<keyword evidence="8" id="KW-0902">Two-component regulatory system</keyword>
<keyword evidence="3" id="KW-0597">Phosphoprotein</keyword>
<dbReference type="HOGENOM" id="CLU_000445_114_39_5"/>
<proteinExistence type="predicted"/>
<dbReference type="SUPFAM" id="SSF55874">
    <property type="entry name" value="ATPase domain of HSP90 chaperone/DNA topoisomerase II/histidine kinase"/>
    <property type="match status" value="1"/>
</dbReference>
<dbReference type="SMART" id="SM00387">
    <property type="entry name" value="HATPase_c"/>
    <property type="match status" value="1"/>
</dbReference>
<evidence type="ECO:0000313" key="10">
    <source>
        <dbReference type="EMBL" id="AGK57735.1"/>
    </source>
</evidence>
<evidence type="ECO:0000313" key="11">
    <source>
        <dbReference type="Proteomes" id="UP000005952"/>
    </source>
</evidence>
<dbReference type="PANTHER" id="PTHR43065">
    <property type="entry name" value="SENSOR HISTIDINE KINASE"/>
    <property type="match status" value="1"/>
</dbReference>
<dbReference type="InterPro" id="IPR036097">
    <property type="entry name" value="HisK_dim/P_sf"/>
</dbReference>
<dbReference type="Gene3D" id="3.30.565.10">
    <property type="entry name" value="Histidine kinase-like ATPase, C-terminal domain"/>
    <property type="match status" value="1"/>
</dbReference>
<comment type="catalytic activity">
    <reaction evidence="1">
        <text>ATP + protein L-histidine = ADP + protein N-phospho-L-histidine.</text>
        <dbReference type="EC" id="2.7.13.3"/>
    </reaction>
</comment>
<dbReference type="InterPro" id="IPR003661">
    <property type="entry name" value="HisK_dim/P_dom"/>
</dbReference>
<evidence type="ECO:0000256" key="4">
    <source>
        <dbReference type="ARBA" id="ARBA00022679"/>
    </source>
</evidence>
<dbReference type="KEGG" id="hdt:HYPDE_30303"/>
<dbReference type="Pfam" id="PF02518">
    <property type="entry name" value="HATPase_c"/>
    <property type="match status" value="1"/>
</dbReference>
<dbReference type="PANTHER" id="PTHR43065:SF10">
    <property type="entry name" value="PEROXIDE STRESS-ACTIVATED HISTIDINE KINASE MAK3"/>
    <property type="match status" value="1"/>
</dbReference>
<name>N0BC77_9HYPH</name>
<dbReference type="GO" id="GO:0006355">
    <property type="term" value="P:regulation of DNA-templated transcription"/>
    <property type="evidence" value="ECO:0007669"/>
    <property type="project" value="InterPro"/>
</dbReference>
<evidence type="ECO:0000256" key="6">
    <source>
        <dbReference type="ARBA" id="ARBA00022777"/>
    </source>
</evidence>
<dbReference type="eggNOG" id="COG3852">
    <property type="taxonomic scope" value="Bacteria"/>
</dbReference>
<dbReference type="Proteomes" id="UP000005952">
    <property type="component" value="Chromosome"/>
</dbReference>
<dbReference type="Pfam" id="PF00989">
    <property type="entry name" value="PAS"/>
    <property type="match status" value="1"/>
</dbReference>
<dbReference type="GO" id="GO:0000155">
    <property type="term" value="F:phosphorelay sensor kinase activity"/>
    <property type="evidence" value="ECO:0007669"/>
    <property type="project" value="InterPro"/>
</dbReference>
<keyword evidence="11" id="KW-1185">Reference proteome</keyword>
<evidence type="ECO:0000256" key="3">
    <source>
        <dbReference type="ARBA" id="ARBA00022553"/>
    </source>
</evidence>
<organism evidence="10 11">
    <name type="scientific">Hyphomicrobium denitrificans 1NES1</name>
    <dbReference type="NCBI Taxonomy" id="670307"/>
    <lineage>
        <taxon>Bacteria</taxon>
        <taxon>Pseudomonadati</taxon>
        <taxon>Pseudomonadota</taxon>
        <taxon>Alphaproteobacteria</taxon>
        <taxon>Hyphomicrobiales</taxon>
        <taxon>Hyphomicrobiaceae</taxon>
        <taxon>Hyphomicrobium</taxon>
    </lineage>
</organism>
<dbReference type="SMART" id="SM00388">
    <property type="entry name" value="HisKA"/>
    <property type="match status" value="1"/>
</dbReference>
<evidence type="ECO:0000256" key="8">
    <source>
        <dbReference type="ARBA" id="ARBA00023012"/>
    </source>
</evidence>
<dbReference type="InterPro" id="IPR036890">
    <property type="entry name" value="HATPase_C_sf"/>
</dbReference>
<evidence type="ECO:0000256" key="7">
    <source>
        <dbReference type="ARBA" id="ARBA00022840"/>
    </source>
</evidence>